<dbReference type="Proteomes" id="UP001165960">
    <property type="component" value="Unassembled WGS sequence"/>
</dbReference>
<protein>
    <submittedName>
        <fullName evidence="1">Uncharacterized protein</fullName>
    </submittedName>
</protein>
<reference evidence="1" key="1">
    <citation type="submission" date="2022-04" db="EMBL/GenBank/DDBJ databases">
        <title>Genome of the entomopathogenic fungus Entomophthora muscae.</title>
        <authorList>
            <person name="Elya C."/>
            <person name="Lovett B.R."/>
            <person name="Lee E."/>
            <person name="Macias A.M."/>
            <person name="Hajek A.E."/>
            <person name="De Bivort B.L."/>
            <person name="Kasson M.T."/>
            <person name="De Fine Licht H.H."/>
            <person name="Stajich J.E."/>
        </authorList>
    </citation>
    <scope>NUCLEOTIDE SEQUENCE</scope>
    <source>
        <strain evidence="1">Berkeley</strain>
    </source>
</reference>
<sequence length="94" mass="10363">MKEIPTTPPLPNTPPAQDFVLGLADQAVPHTRSWHPLDTAVNYMVRKAPIMYMAFQAQPASLVGVQPDCGMGCESRKYISWDALARSTELTGYN</sequence>
<proteinExistence type="predicted"/>
<evidence type="ECO:0000313" key="2">
    <source>
        <dbReference type="Proteomes" id="UP001165960"/>
    </source>
</evidence>
<keyword evidence="2" id="KW-1185">Reference proteome</keyword>
<name>A0ACC2SW81_9FUNG</name>
<accession>A0ACC2SW81</accession>
<gene>
    <name evidence="1" type="ORF">DSO57_1010316</name>
</gene>
<organism evidence="1 2">
    <name type="scientific">Entomophthora muscae</name>
    <dbReference type="NCBI Taxonomy" id="34485"/>
    <lineage>
        <taxon>Eukaryota</taxon>
        <taxon>Fungi</taxon>
        <taxon>Fungi incertae sedis</taxon>
        <taxon>Zoopagomycota</taxon>
        <taxon>Entomophthoromycotina</taxon>
        <taxon>Entomophthoromycetes</taxon>
        <taxon>Entomophthorales</taxon>
        <taxon>Entomophthoraceae</taxon>
        <taxon>Entomophthora</taxon>
    </lineage>
</organism>
<evidence type="ECO:0000313" key="1">
    <source>
        <dbReference type="EMBL" id="KAJ9066362.1"/>
    </source>
</evidence>
<dbReference type="EMBL" id="QTSX02004294">
    <property type="protein sequence ID" value="KAJ9066362.1"/>
    <property type="molecule type" value="Genomic_DNA"/>
</dbReference>
<comment type="caution">
    <text evidence="1">The sequence shown here is derived from an EMBL/GenBank/DDBJ whole genome shotgun (WGS) entry which is preliminary data.</text>
</comment>